<sequence length="229" mass="25199">MKPETLATLLAGNFVCQYAFPEAYADLVQLGEGEKADQWLQSLDRRLARLGDDGAFFVAPLQVHTNEQVAKVKADLARFRDVYGLLVEMLNLVRLTKDGFRGVPGEYVQLAEILLKVNEDTTLVSRLRELRIPGADARLSNNELLRKMLDRLRAEGYLVVSNASTETYQITGKVDHLHAVMQYLVENVPELTDTALPDADAAEDDDQDGQADLLRAAAADGGLKGAKGE</sequence>
<protein>
    <submittedName>
        <fullName evidence="1">Uncharacterized protein</fullName>
    </submittedName>
</protein>
<dbReference type="RefSeq" id="WP_035624059.1">
    <property type="nucleotide sequence ID" value="NZ_CCAE010000066.1"/>
</dbReference>
<dbReference type="EMBL" id="CCAE010000066">
    <property type="protein sequence ID" value="CDN90117.1"/>
    <property type="molecule type" value="Genomic_DNA"/>
</dbReference>
<organism evidence="1 2">
    <name type="scientific">Hydrogenophaga intermedia</name>
    <dbReference type="NCBI Taxonomy" id="65786"/>
    <lineage>
        <taxon>Bacteria</taxon>
        <taxon>Pseudomonadati</taxon>
        <taxon>Pseudomonadota</taxon>
        <taxon>Betaproteobacteria</taxon>
        <taxon>Burkholderiales</taxon>
        <taxon>Comamonadaceae</taxon>
        <taxon>Hydrogenophaga</taxon>
    </lineage>
</organism>
<evidence type="ECO:0000313" key="1">
    <source>
        <dbReference type="EMBL" id="CDN90117.1"/>
    </source>
</evidence>
<accession>A0A1L1PT65</accession>
<gene>
    <name evidence="1" type="ORF">BN948_04558</name>
</gene>
<proteinExistence type="predicted"/>
<dbReference type="AlphaFoldDB" id="A0A1L1PT65"/>
<dbReference type="Proteomes" id="UP000028878">
    <property type="component" value="Unassembled WGS sequence"/>
</dbReference>
<reference evidence="2" key="1">
    <citation type="submission" date="2014-02" db="EMBL/GenBank/DDBJ databases">
        <authorList>
            <person name="Gan H."/>
        </authorList>
    </citation>
    <scope>NUCLEOTIDE SEQUENCE [LARGE SCALE GENOMIC DNA]</scope>
    <source>
        <strain evidence="2">S1</strain>
    </source>
</reference>
<name>A0A1L1PT65_HYDIT</name>
<evidence type="ECO:0000313" key="2">
    <source>
        <dbReference type="Proteomes" id="UP000028878"/>
    </source>
</evidence>
<keyword evidence="2" id="KW-1185">Reference proteome</keyword>
<reference evidence="2" key="2">
    <citation type="submission" date="2014-11" db="EMBL/GenBank/DDBJ databases">
        <title>Draft genome sequence of Hydrogenophaga intermedia S1.</title>
        <authorList>
            <person name="Gan H.M."/>
            <person name="Chew T.H."/>
            <person name="Stolz A."/>
        </authorList>
    </citation>
    <scope>NUCLEOTIDE SEQUENCE [LARGE SCALE GENOMIC DNA]</scope>
    <source>
        <strain evidence="2">S1</strain>
    </source>
</reference>